<comment type="subcellular location">
    <subcellularLocation>
        <location evidence="1">Cell membrane</location>
        <topology evidence="1">Multi-pass membrane protein</topology>
    </subcellularLocation>
</comment>
<evidence type="ECO:0000256" key="5">
    <source>
        <dbReference type="ARBA" id="ARBA00022741"/>
    </source>
</evidence>
<dbReference type="NCBIfam" id="TIGR01525">
    <property type="entry name" value="ATPase-IB_hvy"/>
    <property type="match status" value="1"/>
</dbReference>
<dbReference type="InterPro" id="IPR023298">
    <property type="entry name" value="ATPase_P-typ_TM_dom_sf"/>
</dbReference>
<dbReference type="RefSeq" id="WP_211345108.1">
    <property type="nucleotide sequence ID" value="NZ_BAABCI010000004.1"/>
</dbReference>
<dbReference type="NCBIfam" id="TIGR01511">
    <property type="entry name" value="ATPase-IB1_Cu"/>
    <property type="match status" value="1"/>
</dbReference>
<dbReference type="PANTHER" id="PTHR43520:SF8">
    <property type="entry name" value="P-TYPE CU(+) TRANSPORTER"/>
    <property type="match status" value="1"/>
</dbReference>
<evidence type="ECO:0000256" key="10">
    <source>
        <dbReference type="RuleBase" id="RU362081"/>
    </source>
</evidence>
<comment type="similarity">
    <text evidence="2 10">Belongs to the cation transport ATPase (P-type) (TC 3.A.3) family. Type IB subfamily.</text>
</comment>
<dbReference type="Gene3D" id="2.70.150.10">
    <property type="entry name" value="Calcium-transporting ATPase, cytoplasmic transduction domain A"/>
    <property type="match status" value="1"/>
</dbReference>
<keyword evidence="4 10" id="KW-0479">Metal-binding</keyword>
<evidence type="ECO:0000256" key="6">
    <source>
        <dbReference type="ARBA" id="ARBA00022840"/>
    </source>
</evidence>
<dbReference type="Gene3D" id="3.40.1110.10">
    <property type="entry name" value="Calcium-transporting ATPase, cytoplasmic domain N"/>
    <property type="match status" value="1"/>
</dbReference>
<dbReference type="InterPro" id="IPR036412">
    <property type="entry name" value="HAD-like_sf"/>
</dbReference>
<dbReference type="PRINTS" id="PR00119">
    <property type="entry name" value="CATATPASE"/>
</dbReference>
<dbReference type="Pfam" id="PF00702">
    <property type="entry name" value="Hydrolase"/>
    <property type="match status" value="1"/>
</dbReference>
<dbReference type="InterPro" id="IPR044492">
    <property type="entry name" value="P_typ_ATPase_HD_dom"/>
</dbReference>
<dbReference type="InterPro" id="IPR059000">
    <property type="entry name" value="ATPase_P-type_domA"/>
</dbReference>
<keyword evidence="9 10" id="KW-0472">Membrane</keyword>
<dbReference type="SFLD" id="SFLDG00002">
    <property type="entry name" value="C1.7:_P-type_atpase_like"/>
    <property type="match status" value="1"/>
</dbReference>
<feature type="transmembrane region" description="Helical" evidence="10">
    <location>
        <begin position="317"/>
        <end position="338"/>
    </location>
</feature>
<keyword evidence="6 10" id="KW-0067">ATP-binding</keyword>
<comment type="caution">
    <text evidence="13">The sequence shown here is derived from an EMBL/GenBank/DDBJ whole genome shotgun (WGS) entry which is preliminary data.</text>
</comment>
<evidence type="ECO:0000256" key="8">
    <source>
        <dbReference type="ARBA" id="ARBA00022989"/>
    </source>
</evidence>
<feature type="transmembrane region" description="Helical" evidence="10">
    <location>
        <begin position="655"/>
        <end position="678"/>
    </location>
</feature>
<evidence type="ECO:0000313" key="13">
    <source>
        <dbReference type="EMBL" id="TQJ12874.1"/>
    </source>
</evidence>
<dbReference type="GO" id="GO:0005524">
    <property type="term" value="F:ATP binding"/>
    <property type="evidence" value="ECO:0007669"/>
    <property type="project" value="UniProtKB-UniRule"/>
</dbReference>
<dbReference type="Pfam" id="PF00122">
    <property type="entry name" value="E1-E2_ATPase"/>
    <property type="match status" value="1"/>
</dbReference>
<evidence type="ECO:0000259" key="12">
    <source>
        <dbReference type="Pfam" id="PF00122"/>
    </source>
</evidence>
<feature type="domain" description="P-type ATPase A" evidence="12">
    <location>
        <begin position="201"/>
        <end position="300"/>
    </location>
</feature>
<name>A0A542EC60_9MICO</name>
<feature type="compositionally biased region" description="Basic and acidic residues" evidence="11">
    <location>
        <begin position="13"/>
        <end position="28"/>
    </location>
</feature>
<feature type="transmembrane region" description="Helical" evidence="10">
    <location>
        <begin position="139"/>
        <end position="160"/>
    </location>
</feature>
<dbReference type="InterPro" id="IPR023299">
    <property type="entry name" value="ATPase_P-typ_cyto_dom_N"/>
</dbReference>
<keyword evidence="3 10" id="KW-0812">Transmembrane</keyword>
<dbReference type="GO" id="GO:0043682">
    <property type="term" value="F:P-type divalent copper transporter activity"/>
    <property type="evidence" value="ECO:0007669"/>
    <property type="project" value="TreeGrafter"/>
</dbReference>
<protein>
    <submittedName>
        <fullName evidence="13">Cu2+-exporting ATPase</fullName>
    </submittedName>
</protein>
<dbReference type="NCBIfam" id="TIGR01494">
    <property type="entry name" value="ATPase_P-type"/>
    <property type="match status" value="1"/>
</dbReference>
<dbReference type="SFLD" id="SFLDS00003">
    <property type="entry name" value="Haloacid_Dehalogenase"/>
    <property type="match status" value="1"/>
</dbReference>
<dbReference type="PANTHER" id="PTHR43520">
    <property type="entry name" value="ATP7, ISOFORM B"/>
    <property type="match status" value="1"/>
</dbReference>
<keyword evidence="14" id="KW-1185">Reference proteome</keyword>
<dbReference type="EMBL" id="VFMO01000001">
    <property type="protein sequence ID" value="TQJ12874.1"/>
    <property type="molecule type" value="Genomic_DNA"/>
</dbReference>
<reference evidence="13 14" key="1">
    <citation type="submission" date="2019-06" db="EMBL/GenBank/DDBJ databases">
        <title>Sequencing the genomes of 1000 actinobacteria strains.</title>
        <authorList>
            <person name="Klenk H.-P."/>
        </authorList>
    </citation>
    <scope>NUCLEOTIDE SEQUENCE [LARGE SCALE GENOMIC DNA]</scope>
    <source>
        <strain evidence="13 14">DSM 19828</strain>
    </source>
</reference>
<evidence type="ECO:0000256" key="1">
    <source>
        <dbReference type="ARBA" id="ARBA00004651"/>
    </source>
</evidence>
<dbReference type="SUPFAM" id="SSF81665">
    <property type="entry name" value="Calcium ATPase, transmembrane domain M"/>
    <property type="match status" value="1"/>
</dbReference>
<keyword evidence="5 10" id="KW-0547">Nucleotide-binding</keyword>
<dbReference type="SUPFAM" id="SSF56784">
    <property type="entry name" value="HAD-like"/>
    <property type="match status" value="1"/>
</dbReference>
<organism evidence="13 14">
    <name type="scientific">Yimella lutea</name>
    <dbReference type="NCBI Taxonomy" id="587872"/>
    <lineage>
        <taxon>Bacteria</taxon>
        <taxon>Bacillati</taxon>
        <taxon>Actinomycetota</taxon>
        <taxon>Actinomycetes</taxon>
        <taxon>Micrococcales</taxon>
        <taxon>Dermacoccaceae</taxon>
        <taxon>Yimella</taxon>
    </lineage>
</organism>
<dbReference type="AlphaFoldDB" id="A0A542EC60"/>
<evidence type="ECO:0000256" key="2">
    <source>
        <dbReference type="ARBA" id="ARBA00006024"/>
    </source>
</evidence>
<dbReference type="SFLD" id="SFLDF00027">
    <property type="entry name" value="p-type_atpase"/>
    <property type="match status" value="1"/>
</dbReference>
<evidence type="ECO:0000313" key="14">
    <source>
        <dbReference type="Proteomes" id="UP000320806"/>
    </source>
</evidence>
<evidence type="ECO:0000256" key="4">
    <source>
        <dbReference type="ARBA" id="ARBA00022723"/>
    </source>
</evidence>
<dbReference type="PROSITE" id="PS00154">
    <property type="entry name" value="ATPASE_E1_E2"/>
    <property type="match status" value="1"/>
</dbReference>
<feature type="transmembrane region" description="Helical" evidence="10">
    <location>
        <begin position="71"/>
        <end position="90"/>
    </location>
</feature>
<feature type="transmembrane region" description="Helical" evidence="10">
    <location>
        <begin position="166"/>
        <end position="183"/>
    </location>
</feature>
<evidence type="ECO:0000256" key="7">
    <source>
        <dbReference type="ARBA" id="ARBA00022967"/>
    </source>
</evidence>
<proteinExistence type="inferred from homology"/>
<dbReference type="InterPro" id="IPR001757">
    <property type="entry name" value="P_typ_ATPase"/>
</dbReference>
<dbReference type="GO" id="GO:0005886">
    <property type="term" value="C:plasma membrane"/>
    <property type="evidence" value="ECO:0007669"/>
    <property type="project" value="UniProtKB-SubCell"/>
</dbReference>
<keyword evidence="8 10" id="KW-1133">Transmembrane helix</keyword>
<evidence type="ECO:0000256" key="11">
    <source>
        <dbReference type="SAM" id="MobiDB-lite"/>
    </source>
</evidence>
<feature type="transmembrane region" description="Helical" evidence="10">
    <location>
        <begin position="344"/>
        <end position="369"/>
    </location>
</feature>
<dbReference type="PRINTS" id="PR00943">
    <property type="entry name" value="CUATPASE"/>
</dbReference>
<dbReference type="GO" id="GO:0055070">
    <property type="term" value="P:copper ion homeostasis"/>
    <property type="evidence" value="ECO:0007669"/>
    <property type="project" value="TreeGrafter"/>
</dbReference>
<feature type="region of interest" description="Disordered" evidence="11">
    <location>
        <begin position="1"/>
        <end position="62"/>
    </location>
</feature>
<evidence type="ECO:0000256" key="9">
    <source>
        <dbReference type="ARBA" id="ARBA00023136"/>
    </source>
</evidence>
<sequence>MSANQDHQFAPEGDTHESHPEAHVTDHVHGRHPRDHQPRKAGHDAEHSHGEHRGHEGHEGHGDHVGKFRRLFWIMLVLAVPVVGFNNMFADLIGYDLPDGGWASWVSPALGTVMYLWGSRPFLTGAVAEIRTRQPGMMLLIGLAITVAFIASWGASLGVLDHELNFWWELALLVVIMLLGHWIEMRSLAQTTSALDSLAALLPDEAEKVDGDEVVTVAPADLVVGDVTIVRPGASVPADGRIVEGSASMDESMVTGESKTVRREKGEYVVAGTVATDSSLRVEVTATGDDTALAGIQKLVTDAQASSSRAQRIADTAAAWLFWFALGAAAITALVWSVQGLPDIAVVRTITVLVIACPHALGLAIPLVVSIATERAARGGVLVKDRLSLESMRTVDTVLFDKTGTLTKGEPTVTGIEAHGGHDQDQILALAAAAEADSEHPLARAIVGAARARELEVPRAGDFSSSPAVGVRASVDGTVIEVGGPYLLEHHDLAELPVAHTWREEGAIILHVLADGGVIGALRLADEVRAESRDAVDALHAAGAQVVMITGDAQAVAETVATELGIDRVFAGVRPQDKAAKVTELQDEGRKVAMVGDGVNDAPALAKADVGIAIGAGTDVAIGSAGVILASSDPRSVLSVIDLSRASYRKMKQNLWWAAGYNLISVPLAAGVLAPVGFVLPMSVGAILMSASTVVVALNAQLLRRLDLTPARSTAKLLGRDTDE</sequence>
<dbReference type="SUPFAM" id="SSF81653">
    <property type="entry name" value="Calcium ATPase, transduction domain A"/>
    <property type="match status" value="1"/>
</dbReference>
<dbReference type="InterPro" id="IPR008250">
    <property type="entry name" value="ATPase_P-typ_transduc_dom_A_sf"/>
</dbReference>
<dbReference type="FunFam" id="2.70.150.10:FF:000002">
    <property type="entry name" value="Copper-transporting ATPase 1, putative"/>
    <property type="match status" value="1"/>
</dbReference>
<dbReference type="Gene3D" id="3.40.50.1000">
    <property type="entry name" value="HAD superfamily/HAD-like"/>
    <property type="match status" value="1"/>
</dbReference>
<keyword evidence="7" id="KW-1278">Translocase</keyword>
<dbReference type="InterPro" id="IPR018303">
    <property type="entry name" value="ATPase_P-typ_P_site"/>
</dbReference>
<keyword evidence="10" id="KW-1003">Cell membrane</keyword>
<feature type="transmembrane region" description="Helical" evidence="10">
    <location>
        <begin position="684"/>
        <end position="703"/>
    </location>
</feature>
<dbReference type="InterPro" id="IPR023214">
    <property type="entry name" value="HAD_sf"/>
</dbReference>
<dbReference type="GO" id="GO:0016887">
    <property type="term" value="F:ATP hydrolysis activity"/>
    <property type="evidence" value="ECO:0007669"/>
    <property type="project" value="InterPro"/>
</dbReference>
<gene>
    <name evidence="13" type="ORF">FB459_0248</name>
</gene>
<accession>A0A542EC60</accession>
<dbReference type="GO" id="GO:0005507">
    <property type="term" value="F:copper ion binding"/>
    <property type="evidence" value="ECO:0007669"/>
    <property type="project" value="TreeGrafter"/>
</dbReference>
<dbReference type="Proteomes" id="UP000320806">
    <property type="component" value="Unassembled WGS sequence"/>
</dbReference>
<dbReference type="InterPro" id="IPR027256">
    <property type="entry name" value="P-typ_ATPase_IB"/>
</dbReference>
<evidence type="ECO:0000256" key="3">
    <source>
        <dbReference type="ARBA" id="ARBA00022692"/>
    </source>
</evidence>
<feature type="compositionally biased region" description="Basic and acidic residues" evidence="11">
    <location>
        <begin position="35"/>
        <end position="62"/>
    </location>
</feature>
<feature type="transmembrane region" description="Helical" evidence="10">
    <location>
        <begin position="102"/>
        <end position="118"/>
    </location>
</feature>